<dbReference type="CDD" id="cd01637">
    <property type="entry name" value="IMPase_like"/>
    <property type="match status" value="1"/>
</dbReference>
<organism evidence="5 6">
    <name type="scientific">Lacticaseibacillus saniviri JCM 17471 = DSM 24301</name>
    <dbReference type="NCBI Taxonomy" id="1293598"/>
    <lineage>
        <taxon>Bacteria</taxon>
        <taxon>Bacillati</taxon>
        <taxon>Bacillota</taxon>
        <taxon>Bacilli</taxon>
        <taxon>Lactobacillales</taxon>
        <taxon>Lactobacillaceae</taxon>
        <taxon>Lacticaseibacillus</taxon>
    </lineage>
</organism>
<dbReference type="PANTHER" id="PTHR20854">
    <property type="entry name" value="INOSITOL MONOPHOSPHATASE"/>
    <property type="match status" value="1"/>
</dbReference>
<dbReference type="Pfam" id="PF00459">
    <property type="entry name" value="Inositol_P"/>
    <property type="match status" value="1"/>
</dbReference>
<dbReference type="EMBL" id="JQCE01000005">
    <property type="protein sequence ID" value="KRO18339.1"/>
    <property type="molecule type" value="Genomic_DNA"/>
</dbReference>
<dbReference type="SUPFAM" id="SSF56655">
    <property type="entry name" value="Carbohydrate phosphatase"/>
    <property type="match status" value="1"/>
</dbReference>
<dbReference type="InterPro" id="IPR000760">
    <property type="entry name" value="Inositol_monophosphatase-like"/>
</dbReference>
<evidence type="ECO:0000313" key="5">
    <source>
        <dbReference type="EMBL" id="KRO18339.1"/>
    </source>
</evidence>
<dbReference type="PATRIC" id="fig|1293598.4.peg.1536"/>
<keyword evidence="1 4" id="KW-0479">Metal-binding</keyword>
<accession>A0A0R2N3M4</accession>
<comment type="cofactor">
    <cofactor evidence="4">
        <name>Mg(2+)</name>
        <dbReference type="ChEBI" id="CHEBI:18420"/>
    </cofactor>
</comment>
<keyword evidence="6" id="KW-1185">Reference proteome</keyword>
<name>A0A0R2N3M4_9LACO</name>
<evidence type="ECO:0000256" key="4">
    <source>
        <dbReference type="PIRSR" id="PIRSR600760-2"/>
    </source>
</evidence>
<dbReference type="PROSITE" id="PS00629">
    <property type="entry name" value="IMP_1"/>
    <property type="match status" value="1"/>
</dbReference>
<dbReference type="PANTHER" id="PTHR20854:SF4">
    <property type="entry name" value="INOSITOL-1-MONOPHOSPHATASE-RELATED"/>
    <property type="match status" value="1"/>
</dbReference>
<evidence type="ECO:0000256" key="3">
    <source>
        <dbReference type="ARBA" id="ARBA00022842"/>
    </source>
</evidence>
<protein>
    <submittedName>
        <fullName evidence="5">Fructose-1 6-bisphosphatase</fullName>
    </submittedName>
</protein>
<keyword evidence="2" id="KW-0378">Hydrolase</keyword>
<sequence>MINIERLHQNVTTWLKTSRQRVLALMNDPLTVATKSNRNDLVTNVDRTNQQFLIGQIQAAYPDARIEGEEGKDQKTKSLDGLVFFVDPIDGTMNFVKEHNYFAIMIGVYVDGKPVYGAIMDVMHDTIIAGGHGFAMRANDTRLPALADEPLAAGLIGLNGPMHAHNRLAVADIGMASSGVRMIGSAGMTFADIAQGALIGYISYLQPWDVAAALAILGHAGVIFSRPDGSQLDLLTPGIVVAATPQAHQTIMTMMNDAATN</sequence>
<dbReference type="GO" id="GO:0006020">
    <property type="term" value="P:inositol metabolic process"/>
    <property type="evidence" value="ECO:0007669"/>
    <property type="project" value="TreeGrafter"/>
</dbReference>
<feature type="binding site" evidence="4">
    <location>
        <position position="89"/>
    </location>
    <ligand>
        <name>Mg(2+)</name>
        <dbReference type="ChEBI" id="CHEBI:18420"/>
        <label>1</label>
        <note>catalytic</note>
    </ligand>
</feature>
<feature type="binding site" evidence="4">
    <location>
        <position position="69"/>
    </location>
    <ligand>
        <name>Mg(2+)</name>
        <dbReference type="ChEBI" id="CHEBI:18420"/>
        <label>1</label>
        <note>catalytic</note>
    </ligand>
</feature>
<dbReference type="GO" id="GO:0007165">
    <property type="term" value="P:signal transduction"/>
    <property type="evidence" value="ECO:0007669"/>
    <property type="project" value="TreeGrafter"/>
</dbReference>
<dbReference type="Gene3D" id="3.30.540.10">
    <property type="entry name" value="Fructose-1,6-Bisphosphatase, subunit A, domain 1"/>
    <property type="match status" value="1"/>
</dbReference>
<feature type="binding site" evidence="4">
    <location>
        <position position="209"/>
    </location>
    <ligand>
        <name>Mg(2+)</name>
        <dbReference type="ChEBI" id="CHEBI:18420"/>
        <label>1</label>
        <note>catalytic</note>
    </ligand>
</feature>
<dbReference type="AlphaFoldDB" id="A0A0R2N3M4"/>
<evidence type="ECO:0000313" key="6">
    <source>
        <dbReference type="Proteomes" id="UP000050969"/>
    </source>
</evidence>
<reference evidence="5 6" key="1">
    <citation type="journal article" date="2015" name="Genome Announc.">
        <title>Expanding the biotechnology potential of lactobacilli through comparative genomics of 213 strains and associated genera.</title>
        <authorList>
            <person name="Sun Z."/>
            <person name="Harris H.M."/>
            <person name="McCann A."/>
            <person name="Guo C."/>
            <person name="Argimon S."/>
            <person name="Zhang W."/>
            <person name="Yang X."/>
            <person name="Jeffery I.B."/>
            <person name="Cooney J.C."/>
            <person name="Kagawa T.F."/>
            <person name="Liu W."/>
            <person name="Song Y."/>
            <person name="Salvetti E."/>
            <person name="Wrobel A."/>
            <person name="Rasinkangas P."/>
            <person name="Parkhill J."/>
            <person name="Rea M.C."/>
            <person name="O'Sullivan O."/>
            <person name="Ritari J."/>
            <person name="Douillard F.P."/>
            <person name="Paul Ross R."/>
            <person name="Yang R."/>
            <person name="Briner A.E."/>
            <person name="Felis G.E."/>
            <person name="de Vos W.M."/>
            <person name="Barrangou R."/>
            <person name="Klaenhammer T.R."/>
            <person name="Caufield P.W."/>
            <person name="Cui Y."/>
            <person name="Zhang H."/>
            <person name="O'Toole P.W."/>
        </authorList>
    </citation>
    <scope>NUCLEOTIDE SEQUENCE [LARGE SCALE GENOMIC DNA]</scope>
    <source>
        <strain evidence="5 6">DSM 24301</strain>
    </source>
</reference>
<dbReference type="PRINTS" id="PR00377">
    <property type="entry name" value="IMPHPHTASES"/>
</dbReference>
<dbReference type="InterPro" id="IPR020583">
    <property type="entry name" value="Inositol_monoP_metal-BS"/>
</dbReference>
<dbReference type="Proteomes" id="UP000050969">
    <property type="component" value="Unassembled WGS sequence"/>
</dbReference>
<dbReference type="Gene3D" id="3.40.190.80">
    <property type="match status" value="1"/>
</dbReference>
<dbReference type="GO" id="GO:0046872">
    <property type="term" value="F:metal ion binding"/>
    <property type="evidence" value="ECO:0007669"/>
    <property type="project" value="UniProtKB-KW"/>
</dbReference>
<dbReference type="RefSeq" id="WP_056992167.1">
    <property type="nucleotide sequence ID" value="NZ_JQCE01000005.1"/>
</dbReference>
<keyword evidence="3 4" id="KW-0460">Magnesium</keyword>
<feature type="binding site" evidence="4">
    <location>
        <position position="87"/>
    </location>
    <ligand>
        <name>Mg(2+)</name>
        <dbReference type="ChEBI" id="CHEBI:18420"/>
        <label>1</label>
        <note>catalytic</note>
    </ligand>
</feature>
<comment type="caution">
    <text evidence="5">The sequence shown here is derived from an EMBL/GenBank/DDBJ whole genome shotgun (WGS) entry which is preliminary data.</text>
</comment>
<gene>
    <name evidence="5" type="ORF">IV56_GL001471</name>
</gene>
<feature type="binding site" evidence="4">
    <location>
        <position position="90"/>
    </location>
    <ligand>
        <name>Mg(2+)</name>
        <dbReference type="ChEBI" id="CHEBI:18420"/>
        <label>2</label>
    </ligand>
</feature>
<dbReference type="STRING" id="1293598.IV56_GL001471"/>
<evidence type="ECO:0000256" key="1">
    <source>
        <dbReference type="ARBA" id="ARBA00022723"/>
    </source>
</evidence>
<proteinExistence type="predicted"/>
<dbReference type="GO" id="GO:0008934">
    <property type="term" value="F:inositol monophosphate 1-phosphatase activity"/>
    <property type="evidence" value="ECO:0007669"/>
    <property type="project" value="TreeGrafter"/>
</dbReference>
<evidence type="ECO:0000256" key="2">
    <source>
        <dbReference type="ARBA" id="ARBA00022801"/>
    </source>
</evidence>